<sequence>MNLMLRYGCTTSVLCYAILYLLSFFIGKGWMLQLMSMSGMMALLFVLFLLKPKNSPVPYFLTIASIFIGYITLGNELWLQLWEGVREMSSIILLLLIIPMISWVLHEENYIEALIGSAKNLLKTSRRFYTGLMFITQFVAYFLLFSAIPVLFQFIQVLLSNKKGEDWEYFKGTALLRGFGLSTIWVISIPSVVFIIESTGASLGFTLMQGFFISICGILLSLLFMTIHEKRSGLDYTGGILQELHKKMPVDETNYHHILTREFALLFFTLFGPVLVINHFLDWGLLMIISMCVLVWSCFYYLIKKKWRRVRNHFSQYLKMGISQKSQELGIMLSAGMLINVVHASGGGIWAVDMIINISESTFLHMFWLLPFLVIFLGFIGLGPLTVMVLVGGIFQGIALPYPPELIVLSLTLGSAITVFLSPSILPVIVLSQANQLALWKNGLKFNLVYSSFFYILVQFYLLVILWLW</sequence>
<feature type="transmembrane region" description="Helical" evidence="1">
    <location>
        <begin position="203"/>
        <end position="227"/>
    </location>
</feature>
<keyword evidence="1" id="KW-1133">Transmembrane helix</keyword>
<feature type="transmembrane region" description="Helical" evidence="1">
    <location>
        <begin position="7"/>
        <end position="26"/>
    </location>
</feature>
<feature type="transmembrane region" description="Helical" evidence="1">
    <location>
        <begin position="407"/>
        <end position="429"/>
    </location>
</feature>
<name>A0A1G8RD66_9BACI</name>
<dbReference type="EMBL" id="FNEN01000017">
    <property type="protein sequence ID" value="SDJ14916.1"/>
    <property type="molecule type" value="Genomic_DNA"/>
</dbReference>
<keyword evidence="1" id="KW-0472">Membrane</keyword>
<protein>
    <submittedName>
        <fullName evidence="2">Uncharacterized protein</fullName>
    </submittedName>
</protein>
<reference evidence="2 3" key="1">
    <citation type="submission" date="2016-10" db="EMBL/GenBank/DDBJ databases">
        <authorList>
            <person name="de Groot N.N."/>
        </authorList>
    </citation>
    <scope>NUCLEOTIDE SEQUENCE [LARGE SCALE GENOMIC DNA]</scope>
    <source>
        <strain evidence="2 3">DSM 21771</strain>
    </source>
</reference>
<feature type="transmembrane region" description="Helical" evidence="1">
    <location>
        <begin position="57"/>
        <end position="73"/>
    </location>
</feature>
<evidence type="ECO:0000256" key="1">
    <source>
        <dbReference type="SAM" id="Phobius"/>
    </source>
</evidence>
<feature type="transmembrane region" description="Helical" evidence="1">
    <location>
        <begin position="32"/>
        <end position="50"/>
    </location>
</feature>
<evidence type="ECO:0000313" key="3">
    <source>
        <dbReference type="Proteomes" id="UP000198853"/>
    </source>
</evidence>
<feature type="transmembrane region" description="Helical" evidence="1">
    <location>
        <begin position="449"/>
        <end position="468"/>
    </location>
</feature>
<dbReference type="Proteomes" id="UP000198853">
    <property type="component" value="Unassembled WGS sequence"/>
</dbReference>
<feature type="transmembrane region" description="Helical" evidence="1">
    <location>
        <begin position="372"/>
        <end position="395"/>
    </location>
</feature>
<proteinExistence type="predicted"/>
<feature type="transmembrane region" description="Helical" evidence="1">
    <location>
        <begin position="175"/>
        <end position="196"/>
    </location>
</feature>
<feature type="transmembrane region" description="Helical" evidence="1">
    <location>
        <begin position="127"/>
        <end position="155"/>
    </location>
</feature>
<dbReference type="AlphaFoldDB" id="A0A1G8RD66"/>
<evidence type="ECO:0000313" key="2">
    <source>
        <dbReference type="EMBL" id="SDJ14916.1"/>
    </source>
</evidence>
<gene>
    <name evidence="2" type="ORF">SAMN04488123_11717</name>
</gene>
<keyword evidence="1" id="KW-0812">Transmembrane</keyword>
<accession>A0A1G8RD66</accession>
<organism evidence="2 3">
    <name type="scientific">Natribacillus halophilus</name>
    <dbReference type="NCBI Taxonomy" id="549003"/>
    <lineage>
        <taxon>Bacteria</taxon>
        <taxon>Bacillati</taxon>
        <taxon>Bacillota</taxon>
        <taxon>Bacilli</taxon>
        <taxon>Bacillales</taxon>
        <taxon>Bacillaceae</taxon>
        <taxon>Natribacillus</taxon>
    </lineage>
</organism>
<feature type="transmembrane region" description="Helical" evidence="1">
    <location>
        <begin position="283"/>
        <end position="303"/>
    </location>
</feature>
<feature type="transmembrane region" description="Helical" evidence="1">
    <location>
        <begin position="329"/>
        <end position="352"/>
    </location>
</feature>
<keyword evidence="3" id="KW-1185">Reference proteome</keyword>